<evidence type="ECO:0000256" key="4">
    <source>
        <dbReference type="ARBA" id="ARBA00022490"/>
    </source>
</evidence>
<protein>
    <recommendedName>
        <fullName evidence="3 5">Regulatory protein RecX</fullName>
    </recommendedName>
</protein>
<dbReference type="HAMAP" id="MF_01114">
    <property type="entry name" value="RecX"/>
    <property type="match status" value="1"/>
</dbReference>
<dbReference type="Pfam" id="PF21982">
    <property type="entry name" value="RecX_HTH1"/>
    <property type="match status" value="1"/>
</dbReference>
<dbReference type="EMBL" id="CADCTW010000240">
    <property type="protein sequence ID" value="CAA9369740.1"/>
    <property type="molecule type" value="Genomic_DNA"/>
</dbReference>
<evidence type="ECO:0000313" key="9">
    <source>
        <dbReference type="EMBL" id="CAA9369740.1"/>
    </source>
</evidence>
<dbReference type="InterPro" id="IPR003783">
    <property type="entry name" value="Regulatory_RecX"/>
</dbReference>
<dbReference type="Gene3D" id="1.10.10.10">
    <property type="entry name" value="Winged helix-like DNA-binding domain superfamily/Winged helix DNA-binding domain"/>
    <property type="match status" value="3"/>
</dbReference>
<dbReference type="InterPro" id="IPR053924">
    <property type="entry name" value="RecX_HTH_2nd"/>
</dbReference>
<comment type="function">
    <text evidence="5">Modulates RecA activity.</text>
</comment>
<dbReference type="InterPro" id="IPR053925">
    <property type="entry name" value="RecX_HTH_3rd"/>
</dbReference>
<dbReference type="PANTHER" id="PTHR33602:SF1">
    <property type="entry name" value="REGULATORY PROTEIN RECX FAMILY PROTEIN"/>
    <property type="match status" value="1"/>
</dbReference>
<evidence type="ECO:0000256" key="5">
    <source>
        <dbReference type="HAMAP-Rule" id="MF_01114"/>
    </source>
</evidence>
<keyword evidence="4 5" id="KW-0963">Cytoplasm</keyword>
<organism evidence="9">
    <name type="scientific">uncultured Gemmatimonadota bacterium</name>
    <dbReference type="NCBI Taxonomy" id="203437"/>
    <lineage>
        <taxon>Bacteria</taxon>
        <taxon>Pseudomonadati</taxon>
        <taxon>Gemmatimonadota</taxon>
        <taxon>environmental samples</taxon>
    </lineage>
</organism>
<dbReference type="Pfam" id="PF21981">
    <property type="entry name" value="RecX_HTH3"/>
    <property type="match status" value="1"/>
</dbReference>
<accession>A0A6J4MWU8</accession>
<feature type="domain" description="RecX second three-helical" evidence="6">
    <location>
        <begin position="107"/>
        <end position="147"/>
    </location>
</feature>
<dbReference type="Pfam" id="PF02631">
    <property type="entry name" value="RecX_HTH2"/>
    <property type="match status" value="1"/>
</dbReference>
<reference evidence="9" key="1">
    <citation type="submission" date="2020-02" db="EMBL/GenBank/DDBJ databases">
        <authorList>
            <person name="Meier V. D."/>
        </authorList>
    </citation>
    <scope>NUCLEOTIDE SEQUENCE</scope>
    <source>
        <strain evidence="9">AVDCRST_MAG68</strain>
    </source>
</reference>
<dbReference type="AlphaFoldDB" id="A0A6J4MWU8"/>
<proteinExistence type="inferred from homology"/>
<dbReference type="PANTHER" id="PTHR33602">
    <property type="entry name" value="REGULATORY PROTEIN RECX FAMILY PROTEIN"/>
    <property type="match status" value="1"/>
</dbReference>
<dbReference type="InterPro" id="IPR036388">
    <property type="entry name" value="WH-like_DNA-bd_sf"/>
</dbReference>
<feature type="domain" description="RecX third three-helical" evidence="7">
    <location>
        <begin position="161"/>
        <end position="203"/>
    </location>
</feature>
<evidence type="ECO:0000259" key="8">
    <source>
        <dbReference type="Pfam" id="PF21982"/>
    </source>
</evidence>
<comment type="similarity">
    <text evidence="2 5">Belongs to the RecX family.</text>
</comment>
<evidence type="ECO:0000256" key="2">
    <source>
        <dbReference type="ARBA" id="ARBA00009695"/>
    </source>
</evidence>
<evidence type="ECO:0000256" key="3">
    <source>
        <dbReference type="ARBA" id="ARBA00018111"/>
    </source>
</evidence>
<evidence type="ECO:0000259" key="6">
    <source>
        <dbReference type="Pfam" id="PF02631"/>
    </source>
</evidence>
<dbReference type="GO" id="GO:0006282">
    <property type="term" value="P:regulation of DNA repair"/>
    <property type="evidence" value="ECO:0007669"/>
    <property type="project" value="UniProtKB-UniRule"/>
</dbReference>
<gene>
    <name evidence="5" type="primary">recX</name>
    <name evidence="9" type="ORF">AVDCRST_MAG68-5388</name>
</gene>
<comment type="subcellular location">
    <subcellularLocation>
        <location evidence="1 5">Cytoplasm</location>
    </subcellularLocation>
</comment>
<sequence length="214" mass="23961">MKITSIQPQKNHAERLNVHVDGAFRFALAAEIALSEHLRVGDELSEARIAELEGMDGAWKAREAALALLAFRPRTAAELRRRLREKGYAPEVADACVERLGELGMVDDSSFAEMFVRDRVRLRPKGKRVLAQELRVRGVEGEMAQAAIDEVMERENATETDLARQAAARWRPRPGEDPQGARRRLYAFLARRGFGADAIMPVLDEALAPPSEEY</sequence>
<dbReference type="GO" id="GO:0005737">
    <property type="term" value="C:cytoplasm"/>
    <property type="evidence" value="ECO:0007669"/>
    <property type="project" value="UniProtKB-SubCell"/>
</dbReference>
<dbReference type="InterPro" id="IPR053926">
    <property type="entry name" value="RecX_HTH_1st"/>
</dbReference>
<name>A0A6J4MWU8_9BACT</name>
<evidence type="ECO:0000256" key="1">
    <source>
        <dbReference type="ARBA" id="ARBA00004496"/>
    </source>
</evidence>
<feature type="domain" description="RecX first three-helical" evidence="8">
    <location>
        <begin position="61"/>
        <end position="100"/>
    </location>
</feature>
<evidence type="ECO:0000259" key="7">
    <source>
        <dbReference type="Pfam" id="PF21981"/>
    </source>
</evidence>